<evidence type="ECO:0000256" key="1">
    <source>
        <dbReference type="SAM" id="SignalP"/>
    </source>
</evidence>
<feature type="chain" id="PRO_5008391617" description="Transporter" evidence="1">
    <location>
        <begin position="25"/>
        <end position="274"/>
    </location>
</feature>
<dbReference type="RefSeq" id="WP_009623160.1">
    <property type="nucleotide sequence ID" value="NZ_CP015878.1"/>
</dbReference>
<dbReference type="Pfam" id="PF13557">
    <property type="entry name" value="Phenol_MetA_deg"/>
    <property type="match status" value="1"/>
</dbReference>
<dbReference type="AlphaFoldDB" id="A0A1A9KCD0"/>
<gene>
    <name evidence="2" type="ORF">A9C11_11945</name>
</gene>
<dbReference type="EMBL" id="CP015878">
    <property type="protein sequence ID" value="ANI14653.1"/>
    <property type="molecule type" value="Genomic_DNA"/>
</dbReference>
<feature type="signal peptide" evidence="1">
    <location>
        <begin position="1"/>
        <end position="24"/>
    </location>
</feature>
<name>A0A1A9KCD0_9PSED</name>
<organism evidence="2 3">
    <name type="scientific">Pseudomonas citronellolis</name>
    <dbReference type="NCBI Taxonomy" id="53408"/>
    <lineage>
        <taxon>Bacteria</taxon>
        <taxon>Pseudomonadati</taxon>
        <taxon>Pseudomonadota</taxon>
        <taxon>Gammaproteobacteria</taxon>
        <taxon>Pseudomonadales</taxon>
        <taxon>Pseudomonadaceae</taxon>
        <taxon>Pseudomonas</taxon>
    </lineage>
</organism>
<evidence type="ECO:0000313" key="3">
    <source>
        <dbReference type="Proteomes" id="UP000077748"/>
    </source>
</evidence>
<accession>A0A1A9KCD0</accession>
<keyword evidence="1" id="KW-0732">Signal</keyword>
<dbReference type="Proteomes" id="UP000077748">
    <property type="component" value="Chromosome"/>
</dbReference>
<evidence type="ECO:0000313" key="2">
    <source>
        <dbReference type="EMBL" id="ANI14653.1"/>
    </source>
</evidence>
<sequence length="274" mass="29333">MSITKNKNLAPAILALLLPLSALAGGHYSPGVEGIDGAVVPPPGVYYRGYAVHYQADRHDAVPDSEVRVDALANRLVWVTGQKVLGGDLTFETIVPVTHTDLHLASGAVDDSAWGVGDIYAGSVIGWHGQRWDAVAGAGFWSPTGQDDRPADPGLGYSELMLTLGGNLYLTERKDLSLSVLSRYEAADDSDVEDTFLVEWGLAKRLDNGLKLGLVGYDQWQLGDGDAQRHAAGLEGGYFWPAAGVGLNLAAYQEYAVNDDFKGYLLRAVLTKAF</sequence>
<dbReference type="InterPro" id="IPR025737">
    <property type="entry name" value="FApF"/>
</dbReference>
<proteinExistence type="predicted"/>
<reference evidence="2 3" key="1">
    <citation type="submission" date="2016-05" db="EMBL/GenBank/DDBJ databases">
        <title>Genome Sequence of Pseudomonas citronellolis Strain SJTE-3, an Estrogens and Persistent Organic Pollutants degradation strain.</title>
        <authorList>
            <person name="Liang R."/>
        </authorList>
    </citation>
    <scope>NUCLEOTIDE SEQUENCE [LARGE SCALE GENOMIC DNA]</scope>
    <source>
        <strain evidence="2 3">SJTE-3</strain>
    </source>
</reference>
<evidence type="ECO:0008006" key="4">
    <source>
        <dbReference type="Google" id="ProtNLM"/>
    </source>
</evidence>
<protein>
    <recommendedName>
        <fullName evidence="4">Transporter</fullName>
    </recommendedName>
</protein>